<dbReference type="EMBL" id="JADIMT010000021">
    <property type="protein sequence ID" value="MBO8435570.1"/>
    <property type="molecule type" value="Genomic_DNA"/>
</dbReference>
<evidence type="ECO:0000256" key="1">
    <source>
        <dbReference type="SAM" id="SignalP"/>
    </source>
</evidence>
<gene>
    <name evidence="3" type="ORF">IAA97_01130</name>
</gene>
<evidence type="ECO:0000313" key="4">
    <source>
        <dbReference type="Proteomes" id="UP000823615"/>
    </source>
</evidence>
<dbReference type="Gene3D" id="2.40.40.10">
    <property type="entry name" value="RlpA-like domain"/>
    <property type="match status" value="1"/>
</dbReference>
<dbReference type="PANTHER" id="PTHR34183:SF1">
    <property type="entry name" value="ENDOLYTIC PEPTIDOGLYCAN TRANSGLYCOSYLASE RLPA"/>
    <property type="match status" value="1"/>
</dbReference>
<dbReference type="AlphaFoldDB" id="A0A9D9DYV8"/>
<sequence length="202" mass="22033">MKRILTLLIAASITITALSAEMASWYTATEPGYFTASGTLFNDNQKGAASNTLPLGSVIELSNPETGVSTVTTVIDTLPELPETRTLAITMAAADELSMAETGIADVKVSVIREGTIEKESDSNTGWYYFDLGVFTNTQELAVKYSRLRENGLKPYIEVEDNGVHLYVRHVVQYQLREADDLIALSGIDFTGEPLPETNPYS</sequence>
<dbReference type="Pfam" id="PF03330">
    <property type="entry name" value="DPBB_1"/>
    <property type="match status" value="1"/>
</dbReference>
<evidence type="ECO:0000313" key="3">
    <source>
        <dbReference type="EMBL" id="MBO8435570.1"/>
    </source>
</evidence>
<keyword evidence="1" id="KW-0732">Signal</keyword>
<proteinExistence type="predicted"/>
<protein>
    <recommendedName>
        <fullName evidence="2">RlpA-like protein double-psi beta-barrel domain-containing protein</fullName>
    </recommendedName>
</protein>
<feature type="chain" id="PRO_5039524502" description="RlpA-like protein double-psi beta-barrel domain-containing protein" evidence="1">
    <location>
        <begin position="20"/>
        <end position="202"/>
    </location>
</feature>
<organism evidence="3 4">
    <name type="scientific">Candidatus Ornithospirochaeta stercoripullorum</name>
    <dbReference type="NCBI Taxonomy" id="2840899"/>
    <lineage>
        <taxon>Bacteria</taxon>
        <taxon>Pseudomonadati</taxon>
        <taxon>Spirochaetota</taxon>
        <taxon>Spirochaetia</taxon>
        <taxon>Spirochaetales</taxon>
        <taxon>Spirochaetaceae</taxon>
        <taxon>Spirochaetaceae incertae sedis</taxon>
        <taxon>Candidatus Ornithospirochaeta</taxon>
    </lineage>
</organism>
<dbReference type="InterPro" id="IPR036908">
    <property type="entry name" value="RlpA-like_sf"/>
</dbReference>
<evidence type="ECO:0000259" key="2">
    <source>
        <dbReference type="Pfam" id="PF03330"/>
    </source>
</evidence>
<feature type="signal peptide" evidence="1">
    <location>
        <begin position="1"/>
        <end position="19"/>
    </location>
</feature>
<feature type="domain" description="RlpA-like protein double-psi beta-barrel" evidence="2">
    <location>
        <begin position="21"/>
        <end position="109"/>
    </location>
</feature>
<name>A0A9D9DYV8_9SPIO</name>
<dbReference type="InterPro" id="IPR009009">
    <property type="entry name" value="RlpA-like_DPBB"/>
</dbReference>
<reference evidence="3" key="1">
    <citation type="submission" date="2020-10" db="EMBL/GenBank/DDBJ databases">
        <authorList>
            <person name="Gilroy R."/>
        </authorList>
    </citation>
    <scope>NUCLEOTIDE SEQUENCE</scope>
    <source>
        <strain evidence="3">7293</strain>
    </source>
</reference>
<dbReference type="PANTHER" id="PTHR34183">
    <property type="entry name" value="ENDOLYTIC PEPTIDOGLYCAN TRANSGLYCOSYLASE RLPA"/>
    <property type="match status" value="1"/>
</dbReference>
<accession>A0A9D9DYV8</accession>
<dbReference type="CDD" id="cd22268">
    <property type="entry name" value="DPBB_RlpA-like"/>
    <property type="match status" value="1"/>
</dbReference>
<reference evidence="3" key="2">
    <citation type="journal article" date="2021" name="PeerJ">
        <title>Extensive microbial diversity within the chicken gut microbiome revealed by metagenomics and culture.</title>
        <authorList>
            <person name="Gilroy R."/>
            <person name="Ravi A."/>
            <person name="Getino M."/>
            <person name="Pursley I."/>
            <person name="Horton D.L."/>
            <person name="Alikhan N.F."/>
            <person name="Baker D."/>
            <person name="Gharbi K."/>
            <person name="Hall N."/>
            <person name="Watson M."/>
            <person name="Adriaenssens E.M."/>
            <person name="Foster-Nyarko E."/>
            <person name="Jarju S."/>
            <person name="Secka A."/>
            <person name="Antonio M."/>
            <person name="Oren A."/>
            <person name="Chaudhuri R.R."/>
            <person name="La Ragione R."/>
            <person name="Hildebrand F."/>
            <person name="Pallen M.J."/>
        </authorList>
    </citation>
    <scope>NUCLEOTIDE SEQUENCE</scope>
    <source>
        <strain evidence="3">7293</strain>
    </source>
</reference>
<dbReference type="Proteomes" id="UP000823615">
    <property type="component" value="Unassembled WGS sequence"/>
</dbReference>
<comment type="caution">
    <text evidence="3">The sequence shown here is derived from an EMBL/GenBank/DDBJ whole genome shotgun (WGS) entry which is preliminary data.</text>
</comment>